<comment type="caution">
    <text evidence="1">The sequence shown here is derived from an EMBL/GenBank/DDBJ whole genome shotgun (WGS) entry which is preliminary data.</text>
</comment>
<evidence type="ECO:0000313" key="1">
    <source>
        <dbReference type="EMBL" id="KAJ8865589.1"/>
    </source>
</evidence>
<accession>A0ABQ9G3K4</accession>
<name>A0ABQ9G3K4_9NEOP</name>
<sequence>MYYVNYFNTPFDLSFGPPQIDTCVKCEELMSPSLNVVAKKVAEAELQIHKHRSKNYFNTMKARKEECQNNPKLLGFSFDYFQNLPLPKIPVQDIFYMRKL</sequence>
<proteinExistence type="predicted"/>
<reference evidence="1 2" key="1">
    <citation type="submission" date="2023-02" db="EMBL/GenBank/DDBJ databases">
        <title>LHISI_Scaffold_Assembly.</title>
        <authorList>
            <person name="Stuart O.P."/>
            <person name="Cleave R."/>
            <person name="Magrath M.J.L."/>
            <person name="Mikheyev A.S."/>
        </authorList>
    </citation>
    <scope>NUCLEOTIDE SEQUENCE [LARGE SCALE GENOMIC DNA]</scope>
    <source>
        <strain evidence="1">Daus_M_001</strain>
        <tissue evidence="1">Leg muscle</tissue>
    </source>
</reference>
<gene>
    <name evidence="1" type="ORF">PR048_033109</name>
</gene>
<keyword evidence="2" id="KW-1185">Reference proteome</keyword>
<dbReference type="EMBL" id="JARBHB010000017">
    <property type="protein sequence ID" value="KAJ8865589.1"/>
    <property type="molecule type" value="Genomic_DNA"/>
</dbReference>
<organism evidence="1 2">
    <name type="scientific">Dryococelus australis</name>
    <dbReference type="NCBI Taxonomy" id="614101"/>
    <lineage>
        <taxon>Eukaryota</taxon>
        <taxon>Metazoa</taxon>
        <taxon>Ecdysozoa</taxon>
        <taxon>Arthropoda</taxon>
        <taxon>Hexapoda</taxon>
        <taxon>Insecta</taxon>
        <taxon>Pterygota</taxon>
        <taxon>Neoptera</taxon>
        <taxon>Polyneoptera</taxon>
        <taxon>Phasmatodea</taxon>
        <taxon>Verophasmatodea</taxon>
        <taxon>Anareolatae</taxon>
        <taxon>Phasmatidae</taxon>
        <taxon>Eurycanthinae</taxon>
        <taxon>Dryococelus</taxon>
    </lineage>
</organism>
<protein>
    <submittedName>
        <fullName evidence="1">Uncharacterized protein</fullName>
    </submittedName>
</protein>
<evidence type="ECO:0000313" key="2">
    <source>
        <dbReference type="Proteomes" id="UP001159363"/>
    </source>
</evidence>
<dbReference type="Proteomes" id="UP001159363">
    <property type="component" value="Chromosome 16"/>
</dbReference>